<dbReference type="EMBL" id="BK010597">
    <property type="protein sequence ID" value="DAC74978.1"/>
    <property type="molecule type" value="Genomic_DNA"/>
</dbReference>
<protein>
    <submittedName>
        <fullName evidence="2">Uncharacterized protein</fullName>
    </submittedName>
</protein>
<keyword evidence="1" id="KW-0472">Membrane</keyword>
<reference evidence="2" key="5">
    <citation type="journal article" date="2017" name="Genome Announc.">
        <title>Complete Circularized Genome Sequences of Four Strains of Elizabethkingia anophelis, Including Two Novel Strains Isolated from Wild-Caught Anopheles sinensis.</title>
        <authorList>
            <person name="Pei D."/>
            <person name="Nicholson A.C."/>
            <person name="Jiang J."/>
            <person name="Chen H."/>
            <person name="Whitney A.M."/>
            <person name="Villarma A."/>
            <person name="Bell M."/>
            <person name="Humrighouse B."/>
            <person name="Rowe L.A."/>
            <person name="Sheth M."/>
            <person name="Batra D."/>
            <person name="Juieng P."/>
            <person name="Loparev V.N."/>
            <person name="McQuiston J.R."/>
            <person name="Lan Y."/>
            <person name="Ma Y."/>
            <person name="Xu J."/>
        </authorList>
    </citation>
    <scope>NUCLEOTIDE SEQUENCE</scope>
</reference>
<dbReference type="AlphaFoldDB" id="A0A455ZDX3"/>
<reference evidence="2" key="7">
    <citation type="journal article" date="2017" name="Sci. Rep.">
        <title>Genomic features, phylogenetic relationships, and comparative genomics of Elizabethkingia anophelis strain EM361-97 isolated in Taiwan.</title>
        <authorList>
            <person name="Lin J.N."/>
            <person name="Lai C.H."/>
            <person name="Yang C.H."/>
            <person name="Huang Y.H."/>
            <person name="Lin H.H."/>
        </authorList>
    </citation>
    <scope>NUCLEOTIDE SEQUENCE</scope>
</reference>
<name>A0A455ZDX3_9FLAO</name>
<keyword evidence="1" id="KW-1133">Transmembrane helix</keyword>
<reference evidence="2" key="8">
    <citation type="journal article" date="2018" name="J. ISSAAS">
        <title>In Silico Identification of Three Types of Integrative and Conjugative Elements (ICEs) in Elizabethkingia anophelis Strains Isolated from Around the World.</title>
        <authorList>
            <person name="Xu J."/>
            <person name="Pei D."/>
            <person name="Nicholson A."/>
            <person name="Lan Y."/>
            <person name="Xia Q."/>
        </authorList>
    </citation>
    <scope>NUCLEOTIDE SEQUENCE</scope>
</reference>
<gene>
    <name evidence="2" type="primary">ICEEaII(2)_502_8348_8061</name>
</gene>
<proteinExistence type="predicted"/>
<feature type="transmembrane region" description="Helical" evidence="1">
    <location>
        <begin position="31"/>
        <end position="51"/>
    </location>
</feature>
<evidence type="ECO:0000313" key="2">
    <source>
        <dbReference type="EMBL" id="DAC74978.1"/>
    </source>
</evidence>
<keyword evidence="1" id="KW-0812">Transmembrane</keyword>
<sequence length="95" mass="11309">MMKSMYISLYKGLKELNQRWLNLSVQKQRKYLTSFFLGYLLLTIIVIIQICKDVNRKRNKIPIEHIKNANTVWSRPSVLLELHIPLIFKNYSNGK</sequence>
<reference evidence="2" key="3">
    <citation type="journal article" date="2016" name="Genome Announc.">
        <title>Complete Genome Sequences of Four Strains from the 2015-2016 Elizabethkingia anophelis Outbreak.</title>
        <authorList>
            <person name="Nicholson A.C."/>
            <person name="Whitney A.M."/>
            <person name="Emery B.D."/>
            <person name="Bell M.E."/>
            <person name="Gartin J.T."/>
            <person name="Humrighouse B.W."/>
            <person name="Loparev V.N."/>
            <person name="Batra D."/>
            <person name="Sheth M."/>
            <person name="Rowe L.A."/>
            <person name="Juieng P."/>
            <person name="Knipe K."/>
            <person name="Gulvik C."/>
            <person name="McQuiston J.R."/>
        </authorList>
    </citation>
    <scope>NUCLEOTIDE SEQUENCE</scope>
</reference>
<reference evidence="2" key="2">
    <citation type="journal article" date="2014" name="PLoS ONE">
        <title>Insights from the genome annotation of Elizabethkingia anophelis from the malaria vector Anopheles gambiae.</title>
        <authorList>
            <person name="Kukutla P."/>
            <person name="Lindberg B.G."/>
            <person name="Pei D."/>
            <person name="Rayl M."/>
            <person name="Yu W."/>
            <person name="Steritz M."/>
            <person name="Faye I."/>
            <person name="Xu J."/>
        </authorList>
    </citation>
    <scope>NUCLEOTIDE SEQUENCE</scope>
</reference>
<reference evidence="2" key="6">
    <citation type="journal article" date="2017" name="Nat. Commun.">
        <title>Evolutionary dynamics and genomic features of the Elizabethkingia anophelis 2015 to 2016 Wisconsin outbreak strain.</title>
        <authorList>
            <person name="Perrin A."/>
            <person name="Larsonneur E."/>
            <person name="Nicholson A.C."/>
            <person name="Edwards D.J."/>
            <person name="Gundlach K.M."/>
            <person name="Whitney A.M."/>
            <person name="Gulvik C.A."/>
            <person name="Bell M.E."/>
            <person name="Rendueles O."/>
            <person name="Cury J."/>
            <person name="Hugon P."/>
            <person name="Clermont D."/>
            <person name="Enouf V."/>
            <person name="Loparev V."/>
            <person name="Juieng P."/>
            <person name="Monson T."/>
            <person name="Warshauer D."/>
            <person name="Elbadawi L.I."/>
            <person name="Walters M.S."/>
            <person name="Crist M.B."/>
            <person name="Noble-Wang J."/>
            <person name="Borlaug G."/>
            <person name="Rocha E.P.C."/>
            <person name="Criscuolo A."/>
            <person name="Touchon M."/>
            <person name="Davis J.P."/>
            <person name="Holt K.E."/>
            <person name="McQuiston J.R."/>
            <person name="Brisse S."/>
        </authorList>
    </citation>
    <scope>NUCLEOTIDE SEQUENCE</scope>
</reference>
<evidence type="ECO:0000256" key="1">
    <source>
        <dbReference type="SAM" id="Phobius"/>
    </source>
</evidence>
<accession>A0A455ZDX3</accession>
<reference evidence="2" key="1">
    <citation type="journal article" date="2014" name="Genome Biol. Evol.">
        <title>Comparative genomic analysis of malaria mosquito vector-associated novel pathogen Elizabethkingia anophelis.</title>
        <authorList>
            <person name="Teo J."/>
            <person name="Tan S.Y."/>
            <person name="Liu Y."/>
            <person name="Tay M."/>
            <person name="Ding Y."/>
            <person name="Li Y."/>
            <person name="Kjelleberg S."/>
            <person name="Givskov M."/>
            <person name="Lin R.T."/>
            <person name="Yang L."/>
        </authorList>
    </citation>
    <scope>NUCLEOTIDE SEQUENCE</scope>
</reference>
<reference evidence="2" key="4">
    <citation type="journal article" date="2016" name="Sci. Rep.">
        <title>Genomic epidemiology and global diversity of the emerging bacterial pathogen Elizabethkingia anophelis.</title>
        <authorList>
            <person name="Breurec S."/>
            <person name="Criscuolo A."/>
            <person name="Diancourt L."/>
            <person name="Rendueles O."/>
            <person name="Vandenbogaert M."/>
            <person name="Passet V."/>
            <person name="Caro V."/>
            <person name="Rocha E.P."/>
            <person name="Touchon M."/>
            <person name="Brisse S."/>
        </authorList>
    </citation>
    <scope>NUCLEOTIDE SEQUENCE</scope>
</reference>
<organism evidence="2">
    <name type="scientific">Elizabethkingia anophelis</name>
    <dbReference type="NCBI Taxonomy" id="1117645"/>
    <lineage>
        <taxon>Bacteria</taxon>
        <taxon>Pseudomonadati</taxon>
        <taxon>Bacteroidota</taxon>
        <taxon>Flavobacteriia</taxon>
        <taxon>Flavobacteriales</taxon>
        <taxon>Weeksellaceae</taxon>
        <taxon>Elizabethkingia</taxon>
    </lineage>
</organism>